<accession>A0A088SH46</accession>
<organism evidence="1 2">
    <name type="scientific">Leishmania panamensis</name>
    <dbReference type="NCBI Taxonomy" id="5679"/>
    <lineage>
        <taxon>Eukaryota</taxon>
        <taxon>Discoba</taxon>
        <taxon>Euglenozoa</taxon>
        <taxon>Kinetoplastea</taxon>
        <taxon>Metakinetoplastina</taxon>
        <taxon>Trypanosomatida</taxon>
        <taxon>Trypanosomatidae</taxon>
        <taxon>Leishmaniinae</taxon>
        <taxon>Leishmania</taxon>
        <taxon>Leishmania guyanensis species complex</taxon>
    </lineage>
</organism>
<keyword evidence="2" id="KW-1185">Reference proteome</keyword>
<dbReference type="Proteomes" id="UP000063063">
    <property type="component" value="Chromosome 32"/>
</dbReference>
<protein>
    <submittedName>
        <fullName evidence="1">Uncharacterized protein</fullName>
    </submittedName>
</protein>
<dbReference type="RefSeq" id="XP_010701927.1">
    <property type="nucleotide sequence ID" value="XM_010703625.1"/>
</dbReference>
<gene>
    <name evidence="1" type="ORF">LPMP_322410</name>
</gene>
<name>A0A088SH46_LEIPA</name>
<reference evidence="1 2" key="1">
    <citation type="journal article" date="2015" name="Sci. Rep.">
        <title>The genome of Leishmania panamensis: insights into genomics of the L. (Viannia) subgenus.</title>
        <authorList>
            <person name="Llanes A."/>
            <person name="Restrepo C.M."/>
            <person name="Vecchio G.D."/>
            <person name="Anguizola F.J."/>
            <person name="Lleonart R."/>
        </authorList>
    </citation>
    <scope>NUCLEOTIDE SEQUENCE [LARGE SCALE GENOMIC DNA]</scope>
    <source>
        <strain evidence="1 2">MHOM/PA/94/PSC-1</strain>
    </source>
</reference>
<dbReference type="KEGG" id="lpan:LPMP_322410"/>
<evidence type="ECO:0000313" key="2">
    <source>
        <dbReference type="Proteomes" id="UP000063063"/>
    </source>
</evidence>
<sequence>MLCSTRVLLASTAKGYMNRVMVYAHRRRKARYLAPKNAHVRSPLANKMPEEYGNTWDPRSGVEWHNRMRNRNHYRHWPWARWTDDPVRFHQDSVSRRTVSASSTVANTGTPEWNYYAEVGQAYETPSHFPLSYTAPFIYQYTAQCWSREDLQLYLERIEQNSGLRTIADVVSMKETLYTWWHSAAMDTVPLGVLQHLELVSCDIVAQNTRKSYRIEQHERGILRTREMERYYALPYLSGPAMPVQLTQPSGEYPNGKYTLMMDGVEIHPLQRPDARYTHNMYPA</sequence>
<dbReference type="GeneID" id="22577982"/>
<evidence type="ECO:0000313" key="1">
    <source>
        <dbReference type="EMBL" id="AIO01127.1"/>
    </source>
</evidence>
<dbReference type="AlphaFoldDB" id="A0A088SH46"/>
<dbReference type="EMBL" id="CP009401">
    <property type="protein sequence ID" value="AIO01127.1"/>
    <property type="molecule type" value="Genomic_DNA"/>
</dbReference>
<proteinExistence type="predicted"/>
<dbReference type="VEuPathDB" id="TriTrypDB:LPMP_322410"/>
<dbReference type="VEuPathDB" id="TriTrypDB:LPAL13_320030200"/>
<dbReference type="eggNOG" id="ENOG502RQFJ">
    <property type="taxonomic scope" value="Eukaryota"/>
</dbReference>
<dbReference type="OrthoDB" id="275398at2759"/>